<sequence>MRAASAPPCLIKPLILVCFSSSSSSRTVSLNPSTKLQLQGFHLSRIRPHTISAMAGANANVIELSPEHVAGKWYSVPELRLRDHRFTVPLDYSLDRSTSPMISVFAREAVAVGKEEQPLPYLLFLQGGPGSECPRPTESSGWIHRACEEFRVVLMDQRGTGLSTPLTTSSMKQINSSMDLADYLKHFRADNIVNDAEFIRVKLDPEARPWTVLGQSYGGFCAVTYLSFAPQGLKQVLLTGGIPPIGNGCSADSVYKACFETVIHQNEKYYKRFPQDIEIVQEIVKHLAESEGGGVRLPSGSILTPRFLQLLGLSGLGFSAGFERLHYMLERVWDPVIVPGAPKQISYYFLKAVENWLDFDTNPLYALMHEIIYCQGASSQWSAQRIRAEHESKFDAIRAAKEGQPILFTGEMVFPWIFDEIHALRPFKEAAHLLAEQKDWPPLYNIVQLNNNKVPVAAAVYYEDMYVNFKLAMETASQIAGIRLWITNEYMHSGLRDAGDKVLDHLIGMLNRKKPLF</sequence>
<keyword evidence="2" id="KW-1185">Reference proteome</keyword>
<proteinExistence type="predicted"/>
<accession>A0ACC1YXK6</accession>
<comment type="caution">
    <text evidence="1">The sequence shown here is derived from an EMBL/GenBank/DDBJ whole genome shotgun (WGS) entry which is preliminary data.</text>
</comment>
<gene>
    <name evidence="1" type="ORF">OWV82_001182</name>
</gene>
<evidence type="ECO:0000313" key="2">
    <source>
        <dbReference type="Proteomes" id="UP001164539"/>
    </source>
</evidence>
<name>A0ACC1YXK6_MELAZ</name>
<organism evidence="1 2">
    <name type="scientific">Melia azedarach</name>
    <name type="common">Chinaberry tree</name>
    <dbReference type="NCBI Taxonomy" id="155640"/>
    <lineage>
        <taxon>Eukaryota</taxon>
        <taxon>Viridiplantae</taxon>
        <taxon>Streptophyta</taxon>
        <taxon>Embryophyta</taxon>
        <taxon>Tracheophyta</taxon>
        <taxon>Spermatophyta</taxon>
        <taxon>Magnoliopsida</taxon>
        <taxon>eudicotyledons</taxon>
        <taxon>Gunneridae</taxon>
        <taxon>Pentapetalae</taxon>
        <taxon>rosids</taxon>
        <taxon>malvids</taxon>
        <taxon>Sapindales</taxon>
        <taxon>Meliaceae</taxon>
        <taxon>Melia</taxon>
    </lineage>
</organism>
<protein>
    <submittedName>
        <fullName evidence="1">Proline iminopeptidase</fullName>
    </submittedName>
</protein>
<reference evidence="1 2" key="1">
    <citation type="journal article" date="2023" name="Science">
        <title>Complex scaffold remodeling in plant triterpene biosynthesis.</title>
        <authorList>
            <person name="De La Pena R."/>
            <person name="Hodgson H."/>
            <person name="Liu J.C."/>
            <person name="Stephenson M.J."/>
            <person name="Martin A.C."/>
            <person name="Owen C."/>
            <person name="Harkess A."/>
            <person name="Leebens-Mack J."/>
            <person name="Jimenez L.E."/>
            <person name="Osbourn A."/>
            <person name="Sattely E.S."/>
        </authorList>
    </citation>
    <scope>NUCLEOTIDE SEQUENCE [LARGE SCALE GENOMIC DNA]</scope>
    <source>
        <strain evidence="2">cv. JPN11</strain>
        <tissue evidence="1">Leaf</tissue>
    </source>
</reference>
<dbReference type="EMBL" id="CM051394">
    <property type="protein sequence ID" value="KAJ4728206.1"/>
    <property type="molecule type" value="Genomic_DNA"/>
</dbReference>
<dbReference type="Proteomes" id="UP001164539">
    <property type="component" value="Chromosome 1"/>
</dbReference>
<evidence type="ECO:0000313" key="1">
    <source>
        <dbReference type="EMBL" id="KAJ4728206.1"/>
    </source>
</evidence>